<keyword evidence="5" id="KW-1185">Reference proteome</keyword>
<feature type="chain" id="PRO_5021264833" description="SGNH hydrolase-type esterase domain-containing protein" evidence="3">
    <location>
        <begin position="17"/>
        <end position="248"/>
    </location>
</feature>
<dbReference type="EMBL" id="QEAQ01000040">
    <property type="protein sequence ID" value="TPX58185.1"/>
    <property type="molecule type" value="Genomic_DNA"/>
</dbReference>
<accession>A0A507E4G8</accession>
<dbReference type="PANTHER" id="PTHR43695:SF1">
    <property type="entry name" value="RHAMNOGALACTURONAN ACETYLESTERASE"/>
    <property type="match status" value="1"/>
</dbReference>
<feature type="signal peptide" evidence="3">
    <location>
        <begin position="1"/>
        <end position="16"/>
    </location>
</feature>
<comment type="similarity">
    <text evidence="1">Belongs to the 'GDSL' lipolytic enzyme family.</text>
</comment>
<proteinExistence type="inferred from homology"/>
<evidence type="ECO:0008006" key="6">
    <source>
        <dbReference type="Google" id="ProtNLM"/>
    </source>
</evidence>
<keyword evidence="3" id="KW-0732">Signal</keyword>
<dbReference type="STRING" id="109895.A0A507E4G8"/>
<protein>
    <recommendedName>
        <fullName evidence="6">SGNH hydrolase-type esterase domain-containing protein</fullName>
    </recommendedName>
</protein>
<comment type="caution">
    <text evidence="4">The sequence shown here is derived from an EMBL/GenBank/DDBJ whole genome shotgun (WGS) entry which is preliminary data.</text>
</comment>
<organism evidence="4 5">
    <name type="scientific">Powellomyces hirtus</name>
    <dbReference type="NCBI Taxonomy" id="109895"/>
    <lineage>
        <taxon>Eukaryota</taxon>
        <taxon>Fungi</taxon>
        <taxon>Fungi incertae sedis</taxon>
        <taxon>Chytridiomycota</taxon>
        <taxon>Chytridiomycota incertae sedis</taxon>
        <taxon>Chytridiomycetes</taxon>
        <taxon>Spizellomycetales</taxon>
        <taxon>Powellomycetaceae</taxon>
        <taxon>Powellomyces</taxon>
    </lineage>
</organism>
<dbReference type="Gene3D" id="3.40.50.1110">
    <property type="entry name" value="SGNH hydrolase"/>
    <property type="match status" value="1"/>
</dbReference>
<gene>
    <name evidence="4" type="ORF">PhCBS80983_g03316</name>
</gene>
<dbReference type="AlphaFoldDB" id="A0A507E4G8"/>
<evidence type="ECO:0000256" key="1">
    <source>
        <dbReference type="ARBA" id="ARBA00008668"/>
    </source>
</evidence>
<dbReference type="PANTHER" id="PTHR43695">
    <property type="entry name" value="PUTATIVE (AFU_ORTHOLOGUE AFUA_2G17250)-RELATED"/>
    <property type="match status" value="1"/>
</dbReference>
<dbReference type="Pfam" id="PF00657">
    <property type="entry name" value="Lipase_GDSL"/>
    <property type="match status" value="1"/>
</dbReference>
<dbReference type="InterPro" id="IPR037459">
    <property type="entry name" value="RhgT-like"/>
</dbReference>
<dbReference type="GO" id="GO:0016788">
    <property type="term" value="F:hydrolase activity, acting on ester bonds"/>
    <property type="evidence" value="ECO:0007669"/>
    <property type="project" value="InterPro"/>
</dbReference>
<dbReference type="InterPro" id="IPR001087">
    <property type="entry name" value="GDSL"/>
</dbReference>
<evidence type="ECO:0000256" key="3">
    <source>
        <dbReference type="SAM" id="SignalP"/>
    </source>
</evidence>
<dbReference type="SUPFAM" id="SSF52266">
    <property type="entry name" value="SGNH hydrolase"/>
    <property type="match status" value="1"/>
</dbReference>
<reference evidence="4 5" key="1">
    <citation type="journal article" date="2019" name="Sci. Rep.">
        <title>Comparative genomics of chytrid fungi reveal insights into the obligate biotrophic and pathogenic lifestyle of Synchytrium endobioticum.</title>
        <authorList>
            <person name="van de Vossenberg B.T.L.H."/>
            <person name="Warris S."/>
            <person name="Nguyen H.D.T."/>
            <person name="van Gent-Pelzer M.P.E."/>
            <person name="Joly D.L."/>
            <person name="van de Geest H.C."/>
            <person name="Bonants P.J.M."/>
            <person name="Smith D.S."/>
            <person name="Levesque C.A."/>
            <person name="van der Lee T.A.J."/>
        </authorList>
    </citation>
    <scope>NUCLEOTIDE SEQUENCE [LARGE SCALE GENOMIC DNA]</scope>
    <source>
        <strain evidence="4 5">CBS 809.83</strain>
    </source>
</reference>
<keyword evidence="2" id="KW-0378">Hydrolase</keyword>
<evidence type="ECO:0000313" key="4">
    <source>
        <dbReference type="EMBL" id="TPX58185.1"/>
    </source>
</evidence>
<name>A0A507E4G8_9FUNG</name>
<sequence length="248" mass="26729">MKFTALFLTVIPSALAATTLHLAGDSTGATGGSGGTLGWGGFLQDYFYSQTVTVNNAAVAGRSSRTFITEGHWTSLMSKTKPNDVVMIQGIGEEFQDTVNGVTDQPERVFSFGHYLRTMVADTRVKGAIPVLVSKTLTKKWNNATNGVARGDQWSEWSLAVSKSEKTAFLDMRQIAADGYDTMGISVLDKFFPIDGTHTSPEGARFNTESIIKAIRCVRLPVVRGMSRAGQNVYTPKVCHNSAPIPAA</sequence>
<evidence type="ECO:0000256" key="2">
    <source>
        <dbReference type="ARBA" id="ARBA00022801"/>
    </source>
</evidence>
<dbReference type="Proteomes" id="UP000318582">
    <property type="component" value="Unassembled WGS sequence"/>
</dbReference>
<evidence type="ECO:0000313" key="5">
    <source>
        <dbReference type="Proteomes" id="UP000318582"/>
    </source>
</evidence>
<dbReference type="InterPro" id="IPR036514">
    <property type="entry name" value="SGNH_hydro_sf"/>
</dbReference>